<dbReference type="SUPFAM" id="SSF58104">
    <property type="entry name" value="Methyl-accepting chemotaxis protein (MCP) signaling domain"/>
    <property type="match status" value="1"/>
</dbReference>
<dbReference type="SMART" id="SM00283">
    <property type="entry name" value="MA"/>
    <property type="match status" value="1"/>
</dbReference>
<dbReference type="InterPro" id="IPR003660">
    <property type="entry name" value="HAMP_dom"/>
</dbReference>
<comment type="similarity">
    <text evidence="2">Belongs to the methyl-accepting chemotaxis (MCP) protein family.</text>
</comment>
<dbReference type="Proteomes" id="UP000809349">
    <property type="component" value="Unassembled WGS sequence"/>
</dbReference>
<dbReference type="PROSITE" id="PS50111">
    <property type="entry name" value="CHEMOTAXIS_TRANSDUC_2"/>
    <property type="match status" value="1"/>
</dbReference>
<evidence type="ECO:0000256" key="1">
    <source>
        <dbReference type="ARBA" id="ARBA00022481"/>
    </source>
</evidence>
<dbReference type="InterPro" id="IPR051310">
    <property type="entry name" value="MCP_chemotaxis"/>
</dbReference>
<dbReference type="PRINTS" id="PR00260">
    <property type="entry name" value="CHEMTRNSDUCR"/>
</dbReference>
<name>A0ABS7STW9_9BURK</name>
<evidence type="ECO:0000313" key="8">
    <source>
        <dbReference type="Proteomes" id="UP000809349"/>
    </source>
</evidence>
<evidence type="ECO:0000256" key="4">
    <source>
        <dbReference type="SAM" id="Phobius"/>
    </source>
</evidence>
<reference evidence="7 8" key="2">
    <citation type="submission" date="2021-08" db="EMBL/GenBank/DDBJ databases">
        <title>Massilia sp. R798.</title>
        <authorList>
            <person name="Baek J.H."/>
            <person name="Jung H.S."/>
            <person name="Kim K.R."/>
            <person name="Jeon C.O."/>
        </authorList>
    </citation>
    <scope>NUCLEOTIDE SEQUENCE [LARGE SCALE GENOMIC DNA]</scope>
    <source>
        <strain evidence="7 8">R798</strain>
    </source>
</reference>
<evidence type="ECO:0000313" key="7">
    <source>
        <dbReference type="EMBL" id="MBZ2209398.1"/>
    </source>
</evidence>
<reference evidence="7 8" key="1">
    <citation type="submission" date="2021-01" db="EMBL/GenBank/DDBJ databases">
        <authorList>
            <person name="Ruan W."/>
            <person name="Khan S.A."/>
            <person name="Jeon C.O."/>
        </authorList>
    </citation>
    <scope>NUCLEOTIDE SEQUENCE [LARGE SCALE GENOMIC DNA]</scope>
    <source>
        <strain evidence="7 8">R798</strain>
    </source>
</reference>
<dbReference type="PROSITE" id="PS50885">
    <property type="entry name" value="HAMP"/>
    <property type="match status" value="1"/>
</dbReference>
<feature type="transmembrane region" description="Helical" evidence="4">
    <location>
        <begin position="20"/>
        <end position="41"/>
    </location>
</feature>
<dbReference type="Pfam" id="PF00015">
    <property type="entry name" value="MCPsignal"/>
    <property type="match status" value="1"/>
</dbReference>
<dbReference type="Pfam" id="PF00672">
    <property type="entry name" value="HAMP"/>
    <property type="match status" value="1"/>
</dbReference>
<keyword evidence="8" id="KW-1185">Reference proteome</keyword>
<proteinExistence type="inferred from homology"/>
<keyword evidence="4" id="KW-0812">Transmembrane</keyword>
<dbReference type="InterPro" id="IPR004089">
    <property type="entry name" value="MCPsignal_dom"/>
</dbReference>
<feature type="domain" description="HAMP" evidence="6">
    <location>
        <begin position="328"/>
        <end position="380"/>
    </location>
</feature>
<keyword evidence="3" id="KW-0807">Transducer</keyword>
<sequence>MTLLFRPAVALMQRLRLLPKFVLVCHVVLVPLVVVSALLLAELQESIAASESERAGGAYIAQVHQLIRLVQQQRGAEHLRLSTRGPAANGALGKDISERLAALDLYQRDAGQLSGLPGWTTVRGRWSALASAQPGASAKDSMARHTAVLDALDKLALAVADRSGLSLDPVAESDLLIAAAVRRLPELAEGLSLIAARGSAYIDTGLLEANEDQLINATAMVARHELERAAGNLGKLAEDQSIRAGLAFLDRTRDEVSNSHNQTSGSAYLAAGNAAAQGLHALGASAMAELDQLLAARAAREALHRNLVLAAIGAALLLAGWLLAGFYMSFSRDIANLNDAVQRAAEGDLTVRMGSHARDEIGELVNAFARMAAALAALVTEIRSGAATIGEATHALAHGNAELSGHTQAQAGALSETVGSMGALAASVKRSAAHAAAGRDLVGAAAGVAARGVRAVGDVVDTMASIRASSHKIADIIGVIDSIAFQTNILALNAAVEAARAGDQGRGFAVVATEVRNLAQRSAAAAREIKQLIGTSVATVDSGNALVAAAGSTIGELAGAVGQVERLIGQMDQAGQVQASELVQLEGAIARIDVMTRRNGELVEQARNGSELLHAETDQLTLSVRVFTLERTQQSVSLLH</sequence>
<dbReference type="SMART" id="SM00304">
    <property type="entry name" value="HAMP"/>
    <property type="match status" value="1"/>
</dbReference>
<evidence type="ECO:0000259" key="5">
    <source>
        <dbReference type="PROSITE" id="PS50111"/>
    </source>
</evidence>
<comment type="caution">
    <text evidence="7">The sequence shown here is derived from an EMBL/GenBank/DDBJ whole genome shotgun (WGS) entry which is preliminary data.</text>
</comment>
<organism evidence="7 8">
    <name type="scientific">Massilia soli</name>
    <dbReference type="NCBI Taxonomy" id="2792854"/>
    <lineage>
        <taxon>Bacteria</taxon>
        <taxon>Pseudomonadati</taxon>
        <taxon>Pseudomonadota</taxon>
        <taxon>Betaproteobacteria</taxon>
        <taxon>Burkholderiales</taxon>
        <taxon>Oxalobacteraceae</taxon>
        <taxon>Telluria group</taxon>
        <taxon>Massilia</taxon>
    </lineage>
</organism>
<dbReference type="EMBL" id="JAFBIL020000008">
    <property type="protein sequence ID" value="MBZ2209398.1"/>
    <property type="molecule type" value="Genomic_DNA"/>
</dbReference>
<dbReference type="Gene3D" id="1.10.287.950">
    <property type="entry name" value="Methyl-accepting chemotaxis protein"/>
    <property type="match status" value="1"/>
</dbReference>
<dbReference type="CDD" id="cd06225">
    <property type="entry name" value="HAMP"/>
    <property type="match status" value="1"/>
</dbReference>
<protein>
    <submittedName>
        <fullName evidence="7">HAMP domain-containing protein</fullName>
    </submittedName>
</protein>
<dbReference type="RefSeq" id="WP_223469865.1">
    <property type="nucleotide sequence ID" value="NZ_JAFBIL020000008.1"/>
</dbReference>
<keyword evidence="1" id="KW-0488">Methylation</keyword>
<evidence type="ECO:0000259" key="6">
    <source>
        <dbReference type="PROSITE" id="PS50885"/>
    </source>
</evidence>
<dbReference type="InterPro" id="IPR004090">
    <property type="entry name" value="Chemotax_Me-accpt_rcpt"/>
</dbReference>
<evidence type="ECO:0000256" key="2">
    <source>
        <dbReference type="ARBA" id="ARBA00029447"/>
    </source>
</evidence>
<dbReference type="PANTHER" id="PTHR43531">
    <property type="entry name" value="PROTEIN ICFG"/>
    <property type="match status" value="1"/>
</dbReference>
<feature type="domain" description="Methyl-accepting transducer" evidence="5">
    <location>
        <begin position="385"/>
        <end position="614"/>
    </location>
</feature>
<keyword evidence="4" id="KW-1133">Transmembrane helix</keyword>
<evidence type="ECO:0000256" key="3">
    <source>
        <dbReference type="PROSITE-ProRule" id="PRU00284"/>
    </source>
</evidence>
<accession>A0ABS7STW9</accession>
<gene>
    <name evidence="7" type="ORF">I4X03_019185</name>
</gene>
<dbReference type="PANTHER" id="PTHR43531:SF14">
    <property type="entry name" value="METHYL-ACCEPTING CHEMOTAXIS PROTEIN I-RELATED"/>
    <property type="match status" value="1"/>
</dbReference>
<feature type="transmembrane region" description="Helical" evidence="4">
    <location>
        <begin position="307"/>
        <end position="328"/>
    </location>
</feature>
<keyword evidence="4" id="KW-0472">Membrane</keyword>